<name>I3SIG8_LOTJA</name>
<protein>
    <submittedName>
        <fullName evidence="1">Uncharacterized protein</fullName>
    </submittedName>
</protein>
<sequence>MLNIGQDRKPSGTDKFQEIQQIFLEGDLIASFLLCVKQPIIPKAQAVR</sequence>
<accession>I3SIG8</accession>
<proteinExistence type="evidence at transcript level"/>
<dbReference type="AlphaFoldDB" id="I3SIG8"/>
<dbReference type="EMBL" id="BT140265">
    <property type="protein sequence ID" value="AFK40060.1"/>
    <property type="molecule type" value="mRNA"/>
</dbReference>
<reference evidence="1" key="1">
    <citation type="submission" date="2012-05" db="EMBL/GenBank/DDBJ databases">
        <authorList>
            <person name="Krishnakumar V."/>
            <person name="Cheung F."/>
            <person name="Xiao Y."/>
            <person name="Chan A."/>
            <person name="Moskal W.A."/>
            <person name="Town C.D."/>
        </authorList>
    </citation>
    <scope>NUCLEOTIDE SEQUENCE</scope>
</reference>
<organism evidence="1">
    <name type="scientific">Lotus japonicus</name>
    <name type="common">Lotus corniculatus var. japonicus</name>
    <dbReference type="NCBI Taxonomy" id="34305"/>
    <lineage>
        <taxon>Eukaryota</taxon>
        <taxon>Viridiplantae</taxon>
        <taxon>Streptophyta</taxon>
        <taxon>Embryophyta</taxon>
        <taxon>Tracheophyta</taxon>
        <taxon>Spermatophyta</taxon>
        <taxon>Magnoliopsida</taxon>
        <taxon>eudicotyledons</taxon>
        <taxon>Gunneridae</taxon>
        <taxon>Pentapetalae</taxon>
        <taxon>rosids</taxon>
        <taxon>fabids</taxon>
        <taxon>Fabales</taxon>
        <taxon>Fabaceae</taxon>
        <taxon>Papilionoideae</taxon>
        <taxon>50 kb inversion clade</taxon>
        <taxon>NPAAA clade</taxon>
        <taxon>Hologalegina</taxon>
        <taxon>robinioid clade</taxon>
        <taxon>Loteae</taxon>
        <taxon>Lotus</taxon>
    </lineage>
</organism>
<evidence type="ECO:0000313" key="1">
    <source>
        <dbReference type="EMBL" id="AFK40060.1"/>
    </source>
</evidence>